<dbReference type="Proteomes" id="UP001163687">
    <property type="component" value="Chromosome"/>
</dbReference>
<reference evidence="3" key="1">
    <citation type="submission" date="2022-03" db="EMBL/GenBank/DDBJ databases">
        <title>Complete genome sequence of Caldinitratiruptor microaerophilus.</title>
        <authorList>
            <person name="Mukaiyama R."/>
            <person name="Nishiyama T."/>
            <person name="Ueda K."/>
        </authorList>
    </citation>
    <scope>NUCLEOTIDE SEQUENCE</scope>
    <source>
        <strain evidence="3">JCM 16183</strain>
    </source>
</reference>
<evidence type="ECO:0000256" key="1">
    <source>
        <dbReference type="SAM" id="Phobius"/>
    </source>
</evidence>
<dbReference type="RefSeq" id="WP_264842687.1">
    <property type="nucleotide sequence ID" value="NZ_AP025628.1"/>
</dbReference>
<feature type="transmembrane region" description="Helical" evidence="1">
    <location>
        <begin position="53"/>
        <end position="74"/>
    </location>
</feature>
<dbReference type="Pfam" id="PF13937">
    <property type="entry name" value="DUF4212"/>
    <property type="match status" value="1"/>
</dbReference>
<dbReference type="EMBL" id="AP025628">
    <property type="protein sequence ID" value="BDG62083.1"/>
    <property type="molecule type" value="Genomic_DNA"/>
</dbReference>
<dbReference type="NCBIfam" id="TIGR03647">
    <property type="entry name" value="Na_symport_sm"/>
    <property type="match status" value="1"/>
</dbReference>
<keyword evidence="1" id="KW-1133">Transmembrane helix</keyword>
<proteinExistence type="predicted"/>
<sequence length="87" mass="10319">MTDNERERLEAHFRENARTVFWILVVWALVSYGAAIIVKFLNQFKILTGFPLGYYMGSQGSLIVFVLLIFYYAWRMDQIDRKYGVEE</sequence>
<gene>
    <name evidence="3" type="ORF">caldi_31730</name>
</gene>
<dbReference type="InterPro" id="IPR019886">
    <property type="entry name" value="Na_symporter_ssu"/>
</dbReference>
<feature type="domain" description="Sodium symporter small subunit" evidence="2">
    <location>
        <begin position="10"/>
        <end position="86"/>
    </location>
</feature>
<keyword evidence="4" id="KW-1185">Reference proteome</keyword>
<protein>
    <submittedName>
        <fullName evidence="3">Membrane protein</fullName>
    </submittedName>
</protein>
<organism evidence="3 4">
    <name type="scientific">Caldinitratiruptor microaerophilus</name>
    <dbReference type="NCBI Taxonomy" id="671077"/>
    <lineage>
        <taxon>Bacteria</taxon>
        <taxon>Bacillati</taxon>
        <taxon>Bacillota</taxon>
        <taxon>Clostridia</taxon>
        <taxon>Eubacteriales</taxon>
        <taxon>Symbiobacteriaceae</taxon>
        <taxon>Caldinitratiruptor</taxon>
    </lineage>
</organism>
<name>A0AA35CP18_9FIRM</name>
<accession>A0AA35CP18</accession>
<dbReference type="AlphaFoldDB" id="A0AA35CP18"/>
<keyword evidence="1" id="KW-0472">Membrane</keyword>
<feature type="transmembrane region" description="Helical" evidence="1">
    <location>
        <begin position="20"/>
        <end position="41"/>
    </location>
</feature>
<evidence type="ECO:0000313" key="4">
    <source>
        <dbReference type="Proteomes" id="UP001163687"/>
    </source>
</evidence>
<dbReference type="KEGG" id="cmic:caldi_31730"/>
<evidence type="ECO:0000259" key="2">
    <source>
        <dbReference type="Pfam" id="PF13937"/>
    </source>
</evidence>
<evidence type="ECO:0000313" key="3">
    <source>
        <dbReference type="EMBL" id="BDG62083.1"/>
    </source>
</evidence>
<keyword evidence="1" id="KW-0812">Transmembrane</keyword>